<accession>A0ABR1T4I5</accession>
<dbReference type="Proteomes" id="UP001480595">
    <property type="component" value="Unassembled WGS sequence"/>
</dbReference>
<reference evidence="1 2" key="1">
    <citation type="submission" date="2023-01" db="EMBL/GenBank/DDBJ databases">
        <title>Analysis of 21 Apiospora genomes using comparative genomics revels a genus with tremendous synthesis potential of carbohydrate active enzymes and secondary metabolites.</title>
        <authorList>
            <person name="Sorensen T."/>
        </authorList>
    </citation>
    <scope>NUCLEOTIDE SEQUENCE [LARGE SCALE GENOMIC DNA]</scope>
    <source>
        <strain evidence="1 2">CBS 135458</strain>
    </source>
</reference>
<protein>
    <submittedName>
        <fullName evidence="1">Uncharacterized protein</fullName>
    </submittedName>
</protein>
<name>A0ABR1T4I5_9PEZI</name>
<proteinExistence type="predicted"/>
<dbReference type="GeneID" id="92098435"/>
<organism evidence="1 2">
    <name type="scientific">Apiospora phragmitis</name>
    <dbReference type="NCBI Taxonomy" id="2905665"/>
    <lineage>
        <taxon>Eukaryota</taxon>
        <taxon>Fungi</taxon>
        <taxon>Dikarya</taxon>
        <taxon>Ascomycota</taxon>
        <taxon>Pezizomycotina</taxon>
        <taxon>Sordariomycetes</taxon>
        <taxon>Xylariomycetidae</taxon>
        <taxon>Amphisphaeriales</taxon>
        <taxon>Apiosporaceae</taxon>
        <taxon>Apiospora</taxon>
    </lineage>
</organism>
<evidence type="ECO:0000313" key="1">
    <source>
        <dbReference type="EMBL" id="KAK8040956.1"/>
    </source>
</evidence>
<keyword evidence="2" id="KW-1185">Reference proteome</keyword>
<comment type="caution">
    <text evidence="1">The sequence shown here is derived from an EMBL/GenBank/DDBJ whole genome shotgun (WGS) entry which is preliminary data.</text>
</comment>
<gene>
    <name evidence="1" type="ORF">PG994_013963</name>
</gene>
<evidence type="ECO:0000313" key="2">
    <source>
        <dbReference type="Proteomes" id="UP001480595"/>
    </source>
</evidence>
<dbReference type="RefSeq" id="XP_066708501.1">
    <property type="nucleotide sequence ID" value="XM_066865372.1"/>
</dbReference>
<sequence>MNNGKEVFSGDRKDLATWHQTLSNFSERGLKEIRGGALAHHRVMVERQMAVALHYWETAYIVKKDGSRAYPIYPDWADMIYPNSPAVVAFLPSLSDIEPVRLFTTGTGEVRR</sequence>
<dbReference type="EMBL" id="JAQQWL010000015">
    <property type="protein sequence ID" value="KAK8040956.1"/>
    <property type="molecule type" value="Genomic_DNA"/>
</dbReference>